<dbReference type="AlphaFoldDB" id="A0A8R2B7D9"/>
<dbReference type="EnsemblMetazoa" id="XM_008186679.3">
    <property type="protein sequence ID" value="XP_008184901.1"/>
    <property type="gene ID" value="LOC100573273"/>
</dbReference>
<sequence>MTIMNPQVGSRTTHTTTEFTAHAAVHLKRHYRNSPFRIHDDTARPLLDNINKIGYERLENIVHKTFPKCDIINIHRVNAPQIYGMYLLRKEEMRLANGGYDAQELVLYHVTAKSRALESLKNGLDWRLTRRAKFGCGVSFSNDVDYGNYYANRSTNEGVRVIVMSTVLINDTPYLVTEKLDRKNRLIIPPGTADTTVSPNDHVFVKYTDFESYPLFFIYYRWTPELFNESKYFNATTKKKKKKKKKNNNSNNNNNNNENNKRLQQEETLCQQVANLLIGESNSQHVAAKATADTQPCQSRNATKKRRDRRRRAKAEANANEPHPKPTLSRQSKEVKPPRRSRRSRRASKQRRRSLSRHSKIMIAVPFDYYM</sequence>
<evidence type="ECO:0000259" key="2">
    <source>
        <dbReference type="Pfam" id="PF00644"/>
    </source>
</evidence>
<dbReference type="EnsemblMetazoa" id="XM_008186680.3">
    <property type="protein sequence ID" value="XP_008184902.1"/>
    <property type="gene ID" value="LOC100573273"/>
</dbReference>
<dbReference type="EnsemblMetazoa" id="XM_008186676.3">
    <property type="protein sequence ID" value="XP_008184898.1"/>
    <property type="gene ID" value="LOC100573273"/>
</dbReference>
<evidence type="ECO:0000313" key="4">
    <source>
        <dbReference type="Proteomes" id="UP000007819"/>
    </source>
</evidence>
<dbReference type="RefSeq" id="XP_008184898.1">
    <property type="nucleotide sequence ID" value="XM_008186676.2"/>
</dbReference>
<dbReference type="EnsemblMetazoa" id="XM_008186677.3">
    <property type="protein sequence ID" value="XP_008184899.1"/>
    <property type="gene ID" value="LOC100573273"/>
</dbReference>
<dbReference type="InterPro" id="IPR051712">
    <property type="entry name" value="ARTD-AVP"/>
</dbReference>
<dbReference type="GeneID" id="100573273"/>
<dbReference type="KEGG" id="api:100573273"/>
<evidence type="ECO:0000313" key="3">
    <source>
        <dbReference type="EnsemblMetazoa" id="XP_008184898.1"/>
    </source>
</evidence>
<dbReference type="RefSeq" id="XP_008184899.1">
    <property type="nucleotide sequence ID" value="XM_008186677.2"/>
</dbReference>
<dbReference type="PANTHER" id="PTHR45740">
    <property type="entry name" value="POLY [ADP-RIBOSE] POLYMERASE"/>
    <property type="match status" value="1"/>
</dbReference>
<protein>
    <recommendedName>
        <fullName evidence="2">PARP catalytic domain-containing protein</fullName>
    </recommendedName>
</protein>
<dbReference type="RefSeq" id="XP_008184901.1">
    <property type="nucleotide sequence ID" value="XM_008186679.2"/>
</dbReference>
<dbReference type="SUPFAM" id="SSF56399">
    <property type="entry name" value="ADP-ribosylation"/>
    <property type="match status" value="1"/>
</dbReference>
<dbReference type="Pfam" id="PF00644">
    <property type="entry name" value="PARP"/>
    <property type="match status" value="1"/>
</dbReference>
<feature type="region of interest" description="Disordered" evidence="1">
    <location>
        <begin position="237"/>
        <end position="259"/>
    </location>
</feature>
<accession>A0A8R2B7D9</accession>
<organism evidence="3 4">
    <name type="scientific">Acyrthosiphon pisum</name>
    <name type="common">Pea aphid</name>
    <dbReference type="NCBI Taxonomy" id="7029"/>
    <lineage>
        <taxon>Eukaryota</taxon>
        <taxon>Metazoa</taxon>
        <taxon>Ecdysozoa</taxon>
        <taxon>Arthropoda</taxon>
        <taxon>Hexapoda</taxon>
        <taxon>Insecta</taxon>
        <taxon>Pterygota</taxon>
        <taxon>Neoptera</taxon>
        <taxon>Paraneoptera</taxon>
        <taxon>Hemiptera</taxon>
        <taxon>Sternorrhyncha</taxon>
        <taxon>Aphidomorpha</taxon>
        <taxon>Aphidoidea</taxon>
        <taxon>Aphididae</taxon>
        <taxon>Macrosiphini</taxon>
        <taxon>Acyrthosiphon</taxon>
    </lineage>
</organism>
<dbReference type="GO" id="GO:0005634">
    <property type="term" value="C:nucleus"/>
    <property type="evidence" value="ECO:0007669"/>
    <property type="project" value="TreeGrafter"/>
</dbReference>
<dbReference type="GO" id="GO:0003950">
    <property type="term" value="F:NAD+ poly-ADP-ribosyltransferase activity"/>
    <property type="evidence" value="ECO:0007669"/>
    <property type="project" value="InterPro"/>
</dbReference>
<dbReference type="Gene3D" id="3.90.228.10">
    <property type="match status" value="1"/>
</dbReference>
<feature type="compositionally biased region" description="Basic residues" evidence="1">
    <location>
        <begin position="302"/>
        <end position="313"/>
    </location>
</feature>
<dbReference type="InterPro" id="IPR012317">
    <property type="entry name" value="Poly(ADP-ribose)pol_cat_dom"/>
</dbReference>
<keyword evidence="4" id="KW-1185">Reference proteome</keyword>
<reference evidence="4" key="1">
    <citation type="submission" date="2010-06" db="EMBL/GenBank/DDBJ databases">
        <authorList>
            <person name="Jiang H."/>
            <person name="Abraham K."/>
            <person name="Ali S."/>
            <person name="Alsbrooks S.L."/>
            <person name="Anim B.N."/>
            <person name="Anosike U.S."/>
            <person name="Attaway T."/>
            <person name="Bandaranaike D.P."/>
            <person name="Battles P.K."/>
            <person name="Bell S.N."/>
            <person name="Bell A.V."/>
            <person name="Beltran B."/>
            <person name="Bickham C."/>
            <person name="Bustamante Y."/>
            <person name="Caleb T."/>
            <person name="Canada A."/>
            <person name="Cardenas V."/>
            <person name="Carter K."/>
            <person name="Chacko J."/>
            <person name="Chandrabose M.N."/>
            <person name="Chavez D."/>
            <person name="Chavez A."/>
            <person name="Chen L."/>
            <person name="Chu H.-S."/>
            <person name="Claassen K.J."/>
            <person name="Cockrell R."/>
            <person name="Collins M."/>
            <person name="Cooper J.A."/>
            <person name="Cree A."/>
            <person name="Curry S.M."/>
            <person name="Da Y."/>
            <person name="Dao M.D."/>
            <person name="Das B."/>
            <person name="Davila M.-L."/>
            <person name="Davy-Carroll L."/>
            <person name="Denson S."/>
            <person name="Dinh H."/>
            <person name="Ebong V.E."/>
            <person name="Edwards J.R."/>
            <person name="Egan A."/>
            <person name="El-Daye J."/>
            <person name="Escobedo L."/>
            <person name="Fernandez S."/>
            <person name="Fernando P.R."/>
            <person name="Flagg N."/>
            <person name="Forbes L.D."/>
            <person name="Fowler R.G."/>
            <person name="Fu Q."/>
            <person name="Gabisi R.A."/>
            <person name="Ganer J."/>
            <person name="Garbino Pronczuk A."/>
            <person name="Garcia R.M."/>
            <person name="Garner T."/>
            <person name="Garrett T.E."/>
            <person name="Gonzalez D.A."/>
            <person name="Hamid H."/>
            <person name="Hawkins E.S."/>
            <person name="Hirani K."/>
            <person name="Hogues M.E."/>
            <person name="Hollins B."/>
            <person name="Hsiao C.-H."/>
            <person name="Jabil R."/>
            <person name="James M.L."/>
            <person name="Jhangiani S.N."/>
            <person name="Johnson B."/>
            <person name="Johnson Q."/>
            <person name="Joshi V."/>
            <person name="Kalu J.B."/>
            <person name="Kam C."/>
            <person name="Kashfia A."/>
            <person name="Keebler J."/>
            <person name="Kisamo H."/>
            <person name="Kovar C.L."/>
            <person name="Lago L.A."/>
            <person name="Lai C.-Y."/>
            <person name="Laidlaw J."/>
            <person name="Lara F."/>
            <person name="Le T.-K."/>
            <person name="Lee S.L."/>
            <person name="Legall F.H."/>
            <person name="Lemon S.J."/>
            <person name="Lewis L.R."/>
            <person name="Li B."/>
            <person name="Liu Y."/>
            <person name="Liu Y.-S."/>
            <person name="Lopez J."/>
            <person name="Lozado R.J."/>
            <person name="Lu J."/>
            <person name="Madu R.C."/>
            <person name="Maheshwari M."/>
            <person name="Maheshwari R."/>
            <person name="Malloy K."/>
            <person name="Martinez E."/>
            <person name="Mathew T."/>
            <person name="Mercado I.C."/>
            <person name="Mercado C."/>
            <person name="Meyer B."/>
            <person name="Montgomery K."/>
            <person name="Morgan M.B."/>
            <person name="Munidasa M."/>
            <person name="Nazareth L.V."/>
            <person name="Nelson J."/>
            <person name="Ng B.M."/>
            <person name="Nguyen N.B."/>
            <person name="Nguyen P.Q."/>
            <person name="Nguyen T."/>
            <person name="Obregon M."/>
            <person name="Okwuonu G.O."/>
            <person name="Onwere C.G."/>
            <person name="Orozco G."/>
            <person name="Parra A."/>
            <person name="Patel S."/>
            <person name="Patil S."/>
            <person name="Perez A."/>
            <person name="Perez Y."/>
            <person name="Pham C."/>
            <person name="Primus E.L."/>
            <person name="Pu L.-L."/>
            <person name="Puazo M."/>
            <person name="Qin X."/>
            <person name="Quiroz J.B."/>
            <person name="Reese J."/>
            <person name="Richards S."/>
            <person name="Rives C.M."/>
            <person name="Robberts R."/>
            <person name="Ruiz S.J."/>
            <person name="Ruiz M.J."/>
            <person name="Santibanez J."/>
            <person name="Schneider B.W."/>
            <person name="Sisson I."/>
            <person name="Smith M."/>
            <person name="Sodergren E."/>
            <person name="Song X.-Z."/>
            <person name="Song B.B."/>
            <person name="Summersgill H."/>
            <person name="Thelus R."/>
            <person name="Thornton R.D."/>
            <person name="Trejos Z.Y."/>
            <person name="Usmani K."/>
            <person name="Vattathil S."/>
            <person name="Villasana D."/>
            <person name="Walker D.L."/>
            <person name="Wang S."/>
            <person name="Wang K."/>
            <person name="White C.S."/>
            <person name="Williams A.C."/>
            <person name="Williamson J."/>
            <person name="Wilson K."/>
            <person name="Woghiren I.O."/>
            <person name="Woodworth J.R."/>
            <person name="Worley K.C."/>
            <person name="Wright R.A."/>
            <person name="Wu W."/>
            <person name="Young L."/>
            <person name="Zhang L."/>
            <person name="Zhang J."/>
            <person name="Zhu Y."/>
            <person name="Muzny D.M."/>
            <person name="Weinstock G."/>
            <person name="Gibbs R.A."/>
        </authorList>
    </citation>
    <scope>NUCLEOTIDE SEQUENCE [LARGE SCALE GENOMIC DNA]</scope>
    <source>
        <strain evidence="4">LSR1</strain>
    </source>
</reference>
<feature type="region of interest" description="Disordered" evidence="1">
    <location>
        <begin position="287"/>
        <end position="359"/>
    </location>
</feature>
<proteinExistence type="predicted"/>
<feature type="compositionally biased region" description="Basic residues" evidence="1">
    <location>
        <begin position="338"/>
        <end position="359"/>
    </location>
</feature>
<feature type="compositionally biased region" description="Basic residues" evidence="1">
    <location>
        <begin position="237"/>
        <end position="247"/>
    </location>
</feature>
<feature type="domain" description="PARP catalytic" evidence="2">
    <location>
        <begin position="55"/>
        <end position="179"/>
    </location>
</feature>
<reference evidence="3" key="2">
    <citation type="submission" date="2022-06" db="UniProtKB">
        <authorList>
            <consortium name="EnsemblMetazoa"/>
        </authorList>
    </citation>
    <scope>IDENTIFICATION</scope>
</reference>
<dbReference type="OrthoDB" id="6133115at2759"/>
<dbReference type="Proteomes" id="UP000007819">
    <property type="component" value="Chromosome A2"/>
</dbReference>
<name>A0A8R2B7D9_ACYPI</name>
<dbReference type="PANTHER" id="PTHR45740:SF2">
    <property type="entry name" value="POLY [ADP-RIBOSE] POLYMERASE"/>
    <property type="match status" value="1"/>
</dbReference>
<evidence type="ECO:0000256" key="1">
    <source>
        <dbReference type="SAM" id="MobiDB-lite"/>
    </source>
</evidence>
<dbReference type="RefSeq" id="XP_008184902.1">
    <property type="nucleotide sequence ID" value="XM_008186680.2"/>
</dbReference>
<dbReference type="GO" id="GO:1990404">
    <property type="term" value="F:NAD+-protein mono-ADP-ribosyltransferase activity"/>
    <property type="evidence" value="ECO:0007669"/>
    <property type="project" value="TreeGrafter"/>
</dbReference>
<feature type="compositionally biased region" description="Low complexity" evidence="1">
    <location>
        <begin position="248"/>
        <end position="258"/>
    </location>
</feature>